<dbReference type="Proteomes" id="UP001608902">
    <property type="component" value="Unassembled WGS sequence"/>
</dbReference>
<dbReference type="PANTHER" id="PTHR37984:SF5">
    <property type="entry name" value="PROTEIN NYNRIN-LIKE"/>
    <property type="match status" value="1"/>
</dbReference>
<sequence length="151" mass="17284">MNYSFKIEYRNTKLFGQTDGSSGLPVSSDELFDSIIDQQKEAEELMIKRHVTKSQAELTVTAKGIAAHTRKSSSLEKVRLFMLSRRPEECPKEVLRPFFAKPVEVKVAHGCLVWEIRTVILEPPKNEMLAKLHEAPPGRDQRVSLARQFCW</sequence>
<proteinExistence type="predicted"/>
<comment type="caution">
    <text evidence="1">The sequence shown here is derived from an EMBL/GenBank/DDBJ whole genome shotgun (WGS) entry which is preliminary data.</text>
</comment>
<protein>
    <submittedName>
        <fullName evidence="1">Uncharacterized protein</fullName>
    </submittedName>
</protein>
<evidence type="ECO:0000313" key="1">
    <source>
        <dbReference type="EMBL" id="MFH4973407.1"/>
    </source>
</evidence>
<dbReference type="EMBL" id="JBGFUD010000025">
    <property type="protein sequence ID" value="MFH4973407.1"/>
    <property type="molecule type" value="Genomic_DNA"/>
</dbReference>
<dbReference type="PANTHER" id="PTHR37984">
    <property type="entry name" value="PROTEIN CBG26694"/>
    <property type="match status" value="1"/>
</dbReference>
<dbReference type="InterPro" id="IPR050951">
    <property type="entry name" value="Retrovirus_Pol_polyprotein"/>
</dbReference>
<gene>
    <name evidence="1" type="ORF">AB6A40_000116</name>
</gene>
<reference evidence="1 2" key="1">
    <citation type="submission" date="2024-08" db="EMBL/GenBank/DDBJ databases">
        <title>Gnathostoma spinigerum genome.</title>
        <authorList>
            <person name="Gonzalez-Bertolin B."/>
            <person name="Monzon S."/>
            <person name="Zaballos A."/>
            <person name="Jimenez P."/>
            <person name="Dekumyoy P."/>
            <person name="Varona S."/>
            <person name="Cuesta I."/>
            <person name="Sumanam S."/>
            <person name="Adisakwattana P."/>
            <person name="Gasser R.B."/>
            <person name="Hernandez-Gonzalez A."/>
            <person name="Young N.D."/>
            <person name="Perteguer M.J."/>
        </authorList>
    </citation>
    <scope>NUCLEOTIDE SEQUENCE [LARGE SCALE GENOMIC DNA]</scope>
    <source>
        <strain evidence="1">AL3</strain>
        <tissue evidence="1">Liver</tissue>
    </source>
</reference>
<organism evidence="1 2">
    <name type="scientific">Gnathostoma spinigerum</name>
    <dbReference type="NCBI Taxonomy" id="75299"/>
    <lineage>
        <taxon>Eukaryota</taxon>
        <taxon>Metazoa</taxon>
        <taxon>Ecdysozoa</taxon>
        <taxon>Nematoda</taxon>
        <taxon>Chromadorea</taxon>
        <taxon>Rhabditida</taxon>
        <taxon>Spirurina</taxon>
        <taxon>Gnathostomatomorpha</taxon>
        <taxon>Gnathostomatoidea</taxon>
        <taxon>Gnathostomatidae</taxon>
        <taxon>Gnathostoma</taxon>
    </lineage>
</organism>
<dbReference type="AlphaFoldDB" id="A0ABD6E3I5"/>
<name>A0ABD6E3I5_9BILA</name>
<keyword evidence="2" id="KW-1185">Reference proteome</keyword>
<accession>A0ABD6E3I5</accession>
<evidence type="ECO:0000313" key="2">
    <source>
        <dbReference type="Proteomes" id="UP001608902"/>
    </source>
</evidence>